<dbReference type="HOGENOM" id="CLU_2381038_0_0_9"/>
<dbReference type="RefSeq" id="WP_010964491.1">
    <property type="nucleotide sequence ID" value="NC_003030.1"/>
</dbReference>
<gene>
    <name evidence="1" type="ordered locus">CA_C1178</name>
</gene>
<dbReference type="PIR" id="C97045">
    <property type="entry name" value="C97045"/>
</dbReference>
<evidence type="ECO:0000313" key="1">
    <source>
        <dbReference type="EMBL" id="AAK79150.1"/>
    </source>
</evidence>
<proteinExistence type="predicted"/>
<dbReference type="Proteomes" id="UP000000814">
    <property type="component" value="Chromosome"/>
</dbReference>
<name>Q97JU5_CLOAB</name>
<reference evidence="1 2" key="1">
    <citation type="journal article" date="2001" name="J. Bacteriol.">
        <title>Genome sequence and comparative analysis of the solvent-producing bacterium Clostridium acetobutylicum.</title>
        <authorList>
            <person name="Nolling J."/>
            <person name="Breton G."/>
            <person name="Omelchenko M.V."/>
            <person name="Makarova K.S."/>
            <person name="Zeng Q."/>
            <person name="Gibson R."/>
            <person name="Lee H.M."/>
            <person name="Dubois J."/>
            <person name="Qiu D."/>
            <person name="Hitti J."/>
            <person name="Wolf Y.I."/>
            <person name="Tatusov R.L."/>
            <person name="Sabathe F."/>
            <person name="Doucette-Stamm L."/>
            <person name="Soucaille P."/>
            <person name="Daly M.J."/>
            <person name="Bennett G.N."/>
            <person name="Koonin E.V."/>
            <person name="Smith D.R."/>
        </authorList>
    </citation>
    <scope>NUCLEOTIDE SEQUENCE [LARGE SCALE GENOMIC DNA]</scope>
    <source>
        <strain evidence="2">ATCC 824 / DSM 792 / JCM 1419 / LMG 5710 / VKM B-1787</strain>
    </source>
</reference>
<dbReference type="KEGG" id="cac:CA_C1178"/>
<organism evidence="1 2">
    <name type="scientific">Clostridium acetobutylicum (strain ATCC 824 / DSM 792 / JCM 1419 / IAM 19013 / LMG 5710 / NBRC 13948 / NRRL B-527 / VKM B-1787 / 2291 / W)</name>
    <dbReference type="NCBI Taxonomy" id="272562"/>
    <lineage>
        <taxon>Bacteria</taxon>
        <taxon>Bacillati</taxon>
        <taxon>Bacillota</taxon>
        <taxon>Clostridia</taxon>
        <taxon>Eubacteriales</taxon>
        <taxon>Clostridiaceae</taxon>
        <taxon>Clostridium</taxon>
    </lineage>
</organism>
<dbReference type="GeneID" id="44997688"/>
<dbReference type="EMBL" id="AE001437">
    <property type="protein sequence ID" value="AAK79150.1"/>
    <property type="molecule type" value="Genomic_DNA"/>
</dbReference>
<dbReference type="PATRIC" id="fig|272562.8.peg.1383"/>
<accession>Q97JU5</accession>
<sequence>MKIDTLETNQTAENKEVYVVDVVFISGKGTACDCAVYADNSGLNPPLKKKKDIVAALQGKNMGLVVLENRYIRLKTKADYIESYNIKKIKENEF</sequence>
<evidence type="ECO:0000313" key="2">
    <source>
        <dbReference type="Proteomes" id="UP000000814"/>
    </source>
</evidence>
<dbReference type="STRING" id="272562.CA_C1178"/>
<keyword evidence="2" id="KW-1185">Reference proteome</keyword>
<protein>
    <submittedName>
        <fullName evidence="1">Uncharacterized protein</fullName>
    </submittedName>
</protein>
<dbReference type="AlphaFoldDB" id="Q97JU5"/>